<keyword evidence="2" id="KW-1185">Reference proteome</keyword>
<evidence type="ECO:0000313" key="1">
    <source>
        <dbReference type="EMBL" id="KAJ9120393.1"/>
    </source>
</evidence>
<organism evidence="1 2">
    <name type="scientific">Naganishia onofrii</name>
    <dbReference type="NCBI Taxonomy" id="1851511"/>
    <lineage>
        <taxon>Eukaryota</taxon>
        <taxon>Fungi</taxon>
        <taxon>Dikarya</taxon>
        <taxon>Basidiomycota</taxon>
        <taxon>Agaricomycotina</taxon>
        <taxon>Tremellomycetes</taxon>
        <taxon>Filobasidiales</taxon>
        <taxon>Filobasidiaceae</taxon>
        <taxon>Naganishia</taxon>
    </lineage>
</organism>
<protein>
    <submittedName>
        <fullName evidence="1">Uncharacterized protein</fullName>
    </submittedName>
</protein>
<gene>
    <name evidence="1" type="ORF">QFC24_005350</name>
</gene>
<comment type="caution">
    <text evidence="1">The sequence shown here is derived from an EMBL/GenBank/DDBJ whole genome shotgun (WGS) entry which is preliminary data.</text>
</comment>
<accession>A0ACC2X9U5</accession>
<name>A0ACC2X9U5_9TREE</name>
<sequence>MRWHLPLVITSYFISALGGYTSTQLMAQVRASKGVKSRIAWIGLASVVFGGCGIWSMHFVSMLALDLDIPVSYNIPVTILSAIVAILATFTTFGYELVVHYIRKLQRTAELKKMMQPNQPSESERLFPPPPQLDSAAGLDNSESYDSVSPMSEMPPDFPGFAPSFGSTGPSRRRWMGPNHSDENFVKYHMSADHDSDYPADNIQVTATTKLRPTFTSAQNLSALGWSADQARLGSVVHFEDSPRIGESSPVIGYPSSTSYPPGMVGNVGSTPSTSLSSQHPDPFAFERSSNGSFSSETMATLFGPGIGQPWAREDELSPPGSRPATIVYLAKVVATRFTYKVVVKGVLMGLAVVLMHYTGMRAMRMEGTIIWNWWLVALSILDACIVCMIAIIFMPLSQSSFTSQIMFALVSGFGVSSMHYIGLAAAKFYTTIAPEDRHGGYQQTHSLPWSIAVIAFATCLISYVLLAHTVTSSRDELVEAIRTKRALWRTMAEKEAAIRSDKMKMDFISVASHEIRTPLHVIAGYVDLLAQTELTAEQQEYIAALRSGCASIRLITSDVLDFAKLQNPNAESRARSAEIDIRKIAFDVVQGCSSSTYVASVRSIPSNSGSSSAPADRPDIILEIDQDVPTTVYLDEVYVSRILMNLLNNALKFCTDGFILVRISMSDITHEGVQSLCLSVYDTGIGIAKDFQSNIFAPFRQADTSLTRKHTGTGLGLAICYQLATSMHGNMAIWSQQGENAGTELSVYLPLDLSTRSPIENSSKQRQPLHLDHPLSTIRPIRDSPTRLTVGLLTRSRKKQAMLIEAFTAYGFQVEDLLAYPVPRAKPMDRAWIDIEAISQHSDKVAQLFAIPSLQIFVLCENASTLARDHRIFGPTSPRAMVMLMPRPINMTEASNWIWDLDLATSFGGRWLQRSSGAATVSQSTVSIPSTPQSTSSSTPPDERIVSAILEGEAPLRVLLVDDNLINQRLGVRLLSKMKYEVDTAENGQVALDKVTAGGERYSLVLMDCQMPVLDGFEATRRIRQAEKLGILHGHLPIIALTANVSTDSRERCIEAGADHFLAKPLNLSELHECIKRFV</sequence>
<evidence type="ECO:0000313" key="2">
    <source>
        <dbReference type="Proteomes" id="UP001234202"/>
    </source>
</evidence>
<dbReference type="EMBL" id="JASBWV010000021">
    <property type="protein sequence ID" value="KAJ9120393.1"/>
    <property type="molecule type" value="Genomic_DNA"/>
</dbReference>
<dbReference type="Proteomes" id="UP001234202">
    <property type="component" value="Unassembled WGS sequence"/>
</dbReference>
<reference evidence="1" key="1">
    <citation type="submission" date="2023-04" db="EMBL/GenBank/DDBJ databases">
        <title>Draft Genome sequencing of Naganishia species isolated from polar environments using Oxford Nanopore Technology.</title>
        <authorList>
            <person name="Leo P."/>
            <person name="Venkateswaran K."/>
        </authorList>
    </citation>
    <scope>NUCLEOTIDE SEQUENCE</scope>
    <source>
        <strain evidence="1">DBVPG 5303</strain>
    </source>
</reference>
<proteinExistence type="predicted"/>